<feature type="region of interest" description="Disordered" evidence="1">
    <location>
        <begin position="67"/>
        <end position="90"/>
    </location>
</feature>
<dbReference type="KEGG" id="barh:WN72_13970"/>
<gene>
    <name evidence="2" type="ORF">WN72_13970</name>
</gene>
<accession>A0AAE7NN76</accession>
<feature type="compositionally biased region" description="Polar residues" evidence="1">
    <location>
        <begin position="80"/>
        <end position="90"/>
    </location>
</feature>
<evidence type="ECO:0000313" key="2">
    <source>
        <dbReference type="EMBL" id="QOZ67295.1"/>
    </source>
</evidence>
<evidence type="ECO:0000256" key="1">
    <source>
        <dbReference type="SAM" id="MobiDB-lite"/>
    </source>
</evidence>
<dbReference type="AlphaFoldDB" id="A0AAE7NN76"/>
<feature type="region of interest" description="Disordered" evidence="1">
    <location>
        <begin position="1"/>
        <end position="22"/>
    </location>
</feature>
<name>A0AAE7NN76_9BRAD</name>
<proteinExistence type="predicted"/>
<protein>
    <submittedName>
        <fullName evidence="2">Uncharacterized protein</fullName>
    </submittedName>
</protein>
<feature type="compositionally biased region" description="Polar residues" evidence="1">
    <location>
        <begin position="1"/>
        <end position="13"/>
    </location>
</feature>
<evidence type="ECO:0000313" key="3">
    <source>
        <dbReference type="Proteomes" id="UP000594015"/>
    </source>
</evidence>
<reference evidence="2 3" key="1">
    <citation type="submission" date="2018-06" db="EMBL/GenBank/DDBJ databases">
        <title>Comparative genomics of Bradyrhizobium nodulating Arachidis hypogaea.</title>
        <authorList>
            <person name="Li Y."/>
        </authorList>
    </citation>
    <scope>NUCLEOTIDE SEQUENCE [LARGE SCALE GENOMIC DNA]</scope>
    <source>
        <strain evidence="2 3">CCBAU 051107</strain>
    </source>
</reference>
<dbReference type="RefSeq" id="WP_092214388.1">
    <property type="nucleotide sequence ID" value="NZ_CP030050.1"/>
</dbReference>
<dbReference type="Proteomes" id="UP000594015">
    <property type="component" value="Chromosome"/>
</dbReference>
<dbReference type="EMBL" id="CP030050">
    <property type="protein sequence ID" value="QOZ67295.1"/>
    <property type="molecule type" value="Genomic_DNA"/>
</dbReference>
<sequence>MAKSQYSADSASPPQFPSPSHDNKVGTFKIAYFPAPYLKDTLSMPTPFVLAGISYVGENVDLRRRIPEHNSIRRKAGHSGTYTTTPSSID</sequence>
<organism evidence="2 3">
    <name type="scientific">Bradyrhizobium arachidis</name>
    <dbReference type="NCBI Taxonomy" id="858423"/>
    <lineage>
        <taxon>Bacteria</taxon>
        <taxon>Pseudomonadati</taxon>
        <taxon>Pseudomonadota</taxon>
        <taxon>Alphaproteobacteria</taxon>
        <taxon>Hyphomicrobiales</taxon>
        <taxon>Nitrobacteraceae</taxon>
        <taxon>Bradyrhizobium</taxon>
    </lineage>
</organism>